<proteinExistence type="predicted"/>
<feature type="region of interest" description="Disordered" evidence="1">
    <location>
        <begin position="1"/>
        <end position="26"/>
    </location>
</feature>
<evidence type="ECO:0000313" key="2">
    <source>
        <dbReference type="EMBL" id="CAD6335651.1"/>
    </source>
</evidence>
<name>A0A811S2R3_9POAL</name>
<organism evidence="2 3">
    <name type="scientific">Miscanthus lutarioriparius</name>
    <dbReference type="NCBI Taxonomy" id="422564"/>
    <lineage>
        <taxon>Eukaryota</taxon>
        <taxon>Viridiplantae</taxon>
        <taxon>Streptophyta</taxon>
        <taxon>Embryophyta</taxon>
        <taxon>Tracheophyta</taxon>
        <taxon>Spermatophyta</taxon>
        <taxon>Magnoliopsida</taxon>
        <taxon>Liliopsida</taxon>
        <taxon>Poales</taxon>
        <taxon>Poaceae</taxon>
        <taxon>PACMAD clade</taxon>
        <taxon>Panicoideae</taxon>
        <taxon>Andropogonodae</taxon>
        <taxon>Andropogoneae</taxon>
        <taxon>Saccharinae</taxon>
        <taxon>Miscanthus</taxon>
    </lineage>
</organism>
<evidence type="ECO:0000256" key="1">
    <source>
        <dbReference type="SAM" id="MobiDB-lite"/>
    </source>
</evidence>
<feature type="compositionally biased region" description="Basic and acidic residues" evidence="1">
    <location>
        <begin position="17"/>
        <end position="26"/>
    </location>
</feature>
<dbReference type="AlphaFoldDB" id="A0A811S2R3"/>
<evidence type="ECO:0000313" key="3">
    <source>
        <dbReference type="Proteomes" id="UP000604825"/>
    </source>
</evidence>
<feature type="compositionally biased region" description="Low complexity" evidence="1">
    <location>
        <begin position="1"/>
        <end position="16"/>
    </location>
</feature>
<sequence>MARRGASAAAPGAVLARADRKGEDREMGVAEMDWEELQRRRRRIGTRSRALRRRPGPSDLSLCLGVLAVHHDWLHQGQ</sequence>
<keyword evidence="3" id="KW-1185">Reference proteome</keyword>
<reference evidence="2" key="1">
    <citation type="submission" date="2020-10" db="EMBL/GenBank/DDBJ databases">
        <authorList>
            <person name="Han B."/>
            <person name="Lu T."/>
            <person name="Zhao Q."/>
            <person name="Huang X."/>
            <person name="Zhao Y."/>
        </authorList>
    </citation>
    <scope>NUCLEOTIDE SEQUENCE</scope>
</reference>
<dbReference type="Proteomes" id="UP000604825">
    <property type="component" value="Unassembled WGS sequence"/>
</dbReference>
<gene>
    <name evidence="2" type="ORF">NCGR_LOCUS59749</name>
</gene>
<protein>
    <submittedName>
        <fullName evidence="2">Uncharacterized protein</fullName>
    </submittedName>
</protein>
<comment type="caution">
    <text evidence="2">The sequence shown here is derived from an EMBL/GenBank/DDBJ whole genome shotgun (WGS) entry which is preliminary data.</text>
</comment>
<dbReference type="EMBL" id="CAJGYO010000018">
    <property type="protein sequence ID" value="CAD6335651.1"/>
    <property type="molecule type" value="Genomic_DNA"/>
</dbReference>
<accession>A0A811S2R3</accession>